<dbReference type="Pfam" id="PF01414">
    <property type="entry name" value="DSL"/>
    <property type="match status" value="1"/>
</dbReference>
<dbReference type="EMBL" id="BRZM01001483">
    <property type="protein sequence ID" value="GLD73260.1"/>
    <property type="molecule type" value="Genomic_DNA"/>
</dbReference>
<dbReference type="SMART" id="SM00051">
    <property type="entry name" value="DSL"/>
    <property type="match status" value="1"/>
</dbReference>
<dbReference type="AlphaFoldDB" id="A0AAD3RMC2"/>
<accession>A0AAD3RMC2</accession>
<dbReference type="PROSITE" id="PS51051">
    <property type="entry name" value="DSL"/>
    <property type="match status" value="1"/>
</dbReference>
<comment type="function">
    <text evidence="6">Putative Notch ligand involved in the mediation of Notch signaling.</text>
</comment>
<evidence type="ECO:0000256" key="5">
    <source>
        <dbReference type="PROSITE-ProRule" id="PRU00377"/>
    </source>
</evidence>
<keyword evidence="4 5" id="KW-1015">Disulfide bond</keyword>
<organism evidence="9 10">
    <name type="scientific">Lates japonicus</name>
    <name type="common">Japanese lates</name>
    <dbReference type="NCBI Taxonomy" id="270547"/>
    <lineage>
        <taxon>Eukaryota</taxon>
        <taxon>Metazoa</taxon>
        <taxon>Chordata</taxon>
        <taxon>Craniata</taxon>
        <taxon>Vertebrata</taxon>
        <taxon>Euteleostomi</taxon>
        <taxon>Actinopterygii</taxon>
        <taxon>Neopterygii</taxon>
        <taxon>Teleostei</taxon>
        <taxon>Neoteleostei</taxon>
        <taxon>Acanthomorphata</taxon>
        <taxon>Carangaria</taxon>
        <taxon>Carangaria incertae sedis</taxon>
        <taxon>Centropomidae</taxon>
        <taxon>Lates</taxon>
    </lineage>
</organism>
<keyword evidence="2 6" id="KW-0245">EGF-like domain</keyword>
<evidence type="ECO:0000313" key="9">
    <source>
        <dbReference type="EMBL" id="GLD73260.1"/>
    </source>
</evidence>
<evidence type="ECO:0000256" key="2">
    <source>
        <dbReference type="ARBA" id="ARBA00022536"/>
    </source>
</evidence>
<gene>
    <name evidence="9" type="ORF">AKAME5_002458500</name>
</gene>
<keyword evidence="6" id="KW-0812">Transmembrane</keyword>
<keyword evidence="3 6" id="KW-0677">Repeat</keyword>
<dbReference type="FunFam" id="2.10.25.140:FF:000001">
    <property type="entry name" value="Delta-like protein"/>
    <property type="match status" value="1"/>
</dbReference>
<feature type="disulfide bond" evidence="5">
    <location>
        <begin position="142"/>
        <end position="151"/>
    </location>
</feature>
<keyword evidence="10" id="KW-1185">Reference proteome</keyword>
<protein>
    <recommendedName>
        <fullName evidence="6">Delta-like protein</fullName>
    </recommendedName>
</protein>
<evidence type="ECO:0000259" key="8">
    <source>
        <dbReference type="PROSITE" id="PS51051"/>
    </source>
</evidence>
<keyword evidence="6" id="KW-1133">Transmembrane helix</keyword>
<evidence type="ECO:0000256" key="3">
    <source>
        <dbReference type="ARBA" id="ARBA00022737"/>
    </source>
</evidence>
<name>A0AAD3RMC2_LATJO</name>
<feature type="signal peptide" evidence="7">
    <location>
        <begin position="1"/>
        <end position="22"/>
    </location>
</feature>
<evidence type="ECO:0000256" key="7">
    <source>
        <dbReference type="SAM" id="SignalP"/>
    </source>
</evidence>
<evidence type="ECO:0000313" key="10">
    <source>
        <dbReference type="Proteomes" id="UP001279410"/>
    </source>
</evidence>
<feature type="chain" id="PRO_5042135641" description="Delta-like protein" evidence="7">
    <location>
        <begin position="23"/>
        <end position="174"/>
    </location>
</feature>
<keyword evidence="6 7" id="KW-0732">Signal</keyword>
<feature type="disulfide bond" evidence="5">
    <location>
        <begin position="122"/>
        <end position="134"/>
    </location>
</feature>
<dbReference type="GO" id="GO:0016020">
    <property type="term" value="C:membrane"/>
    <property type="evidence" value="ECO:0007669"/>
    <property type="project" value="UniProtKB-SubCell"/>
</dbReference>
<feature type="disulfide bond" evidence="5">
    <location>
        <begin position="109"/>
        <end position="118"/>
    </location>
</feature>
<dbReference type="Proteomes" id="UP001279410">
    <property type="component" value="Unassembled WGS sequence"/>
</dbReference>
<dbReference type="Gene3D" id="2.60.40.3510">
    <property type="match status" value="1"/>
</dbReference>
<dbReference type="GO" id="GO:0007154">
    <property type="term" value="P:cell communication"/>
    <property type="evidence" value="ECO:0007669"/>
    <property type="project" value="InterPro"/>
</dbReference>
<dbReference type="InterPro" id="IPR001774">
    <property type="entry name" value="DSL"/>
</dbReference>
<evidence type="ECO:0000256" key="6">
    <source>
        <dbReference type="RuleBase" id="RU280815"/>
    </source>
</evidence>
<comment type="caution">
    <text evidence="9">The sequence shown here is derived from an EMBL/GenBank/DDBJ whole genome shotgun (WGS) entry which is preliminary data.</text>
</comment>
<comment type="subcellular location">
    <subcellularLocation>
        <location evidence="6">Membrane</location>
        <topology evidence="6">Single-pass type I membrane protein</topology>
    </subcellularLocation>
</comment>
<feature type="domain" description="DSL" evidence="8">
    <location>
        <begin position="107"/>
        <end position="151"/>
    </location>
</feature>
<keyword evidence="1 6" id="KW-0217">Developmental protein</keyword>
<reference evidence="9" key="1">
    <citation type="submission" date="2022-08" db="EMBL/GenBank/DDBJ databases">
        <title>Genome sequencing of akame (Lates japonicus).</title>
        <authorList>
            <person name="Hashiguchi Y."/>
            <person name="Takahashi H."/>
        </authorList>
    </citation>
    <scope>NUCLEOTIDE SEQUENCE</scope>
    <source>
        <strain evidence="9">Kochi</strain>
    </source>
</reference>
<evidence type="ECO:0000256" key="1">
    <source>
        <dbReference type="ARBA" id="ARBA00022473"/>
    </source>
</evidence>
<evidence type="ECO:0000256" key="4">
    <source>
        <dbReference type="ARBA" id="ARBA00023157"/>
    </source>
</evidence>
<proteinExistence type="predicted"/>
<sequence>MSPSFQLCLLWVILSSDSSSKACWVTLLLFLENKLKGLSYVALPRLFPVSYYFRPGSDGVRAGYPERGNDELLIERSIYKGMINPGEEKQSVEYKSLIASLEYTIRVRCDEHYYGSKCNKVCRPRDDYFGHYVCDQFGNRGCMEGWTGPDCKTAICKQGCSVLHGTCSVPGECK</sequence>
<keyword evidence="6" id="KW-0472">Membrane</keyword>
<dbReference type="Gene3D" id="2.10.25.140">
    <property type="match status" value="1"/>
</dbReference>